<dbReference type="STRING" id="927083.DB32_008640"/>
<accession>A0A0F6YMV7</accession>
<dbReference type="Proteomes" id="UP000034883">
    <property type="component" value="Chromosome"/>
</dbReference>
<dbReference type="InterPro" id="IPR054345">
    <property type="entry name" value="Tir-like"/>
</dbReference>
<protein>
    <submittedName>
        <fullName evidence="1">Uncharacterized protein</fullName>
    </submittedName>
</protein>
<gene>
    <name evidence="1" type="ORF">DB32_008640</name>
</gene>
<evidence type="ECO:0000313" key="2">
    <source>
        <dbReference type="Proteomes" id="UP000034883"/>
    </source>
</evidence>
<dbReference type="KEGG" id="samy:DB32_008640"/>
<dbReference type="EMBL" id="CP011125">
    <property type="protein sequence ID" value="AKF11491.1"/>
    <property type="molecule type" value="Genomic_DNA"/>
</dbReference>
<keyword evidence="2" id="KW-1185">Reference proteome</keyword>
<sequence>MHDTSEGELVVFVRLDQNWLIASVVPFLRTRGDNSFELSRWLLRMNRDMYQTKFAYDEDGDVVLTVELPTESLDASEIRTALSDLLQHAIRHRRTLREASA</sequence>
<dbReference type="AlphaFoldDB" id="A0A0F6YMV7"/>
<proteinExistence type="predicted"/>
<evidence type="ECO:0000313" key="1">
    <source>
        <dbReference type="EMBL" id="AKF11491.1"/>
    </source>
</evidence>
<dbReference type="Pfam" id="PF22550">
    <property type="entry name" value="CesT_Tir_1"/>
    <property type="match status" value="1"/>
</dbReference>
<dbReference type="SUPFAM" id="SSF69635">
    <property type="entry name" value="Type III secretory system chaperone-like"/>
    <property type="match status" value="1"/>
</dbReference>
<organism evidence="1 2">
    <name type="scientific">Sandaracinus amylolyticus</name>
    <dbReference type="NCBI Taxonomy" id="927083"/>
    <lineage>
        <taxon>Bacteria</taxon>
        <taxon>Pseudomonadati</taxon>
        <taxon>Myxococcota</taxon>
        <taxon>Polyangia</taxon>
        <taxon>Polyangiales</taxon>
        <taxon>Sandaracinaceae</taxon>
        <taxon>Sandaracinus</taxon>
    </lineage>
</organism>
<reference evidence="1 2" key="1">
    <citation type="submission" date="2015-03" db="EMBL/GenBank/DDBJ databases">
        <title>Genome assembly of Sandaracinus amylolyticus DSM 53668.</title>
        <authorList>
            <person name="Sharma G."/>
            <person name="Subramanian S."/>
        </authorList>
    </citation>
    <scope>NUCLEOTIDE SEQUENCE [LARGE SCALE GENOMIC DNA]</scope>
    <source>
        <strain evidence="1 2">DSM 53668</strain>
    </source>
</reference>
<name>A0A0F6YMV7_9BACT</name>
<dbReference type="Gene3D" id="3.30.1460.10">
    <property type="match status" value="1"/>
</dbReference>